<dbReference type="EMBL" id="BDGX01000033">
    <property type="protein sequence ID" value="GAV52419.1"/>
    <property type="molecule type" value="Genomic_DNA"/>
</dbReference>
<dbReference type="InterPro" id="IPR014623">
    <property type="entry name" value="Tfc7/tau55"/>
</dbReference>
<dbReference type="CDD" id="cd07067">
    <property type="entry name" value="HP_PGM_like"/>
    <property type="match status" value="1"/>
</dbReference>
<organism evidence="3 4">
    <name type="scientific">Zygosaccharomyces rouxii</name>
    <dbReference type="NCBI Taxonomy" id="4956"/>
    <lineage>
        <taxon>Eukaryota</taxon>
        <taxon>Fungi</taxon>
        <taxon>Dikarya</taxon>
        <taxon>Ascomycota</taxon>
        <taxon>Saccharomycotina</taxon>
        <taxon>Saccharomycetes</taxon>
        <taxon>Saccharomycetales</taxon>
        <taxon>Saccharomycetaceae</taxon>
        <taxon>Zygosaccharomyces</taxon>
    </lineage>
</organism>
<gene>
    <name evidence="3" type="ORF">ZYGR_0AG04100</name>
</gene>
<dbReference type="PANTHER" id="PTHR16469:SF51">
    <property type="entry name" value="TRANSCRIPTION FACTOR TAU 55 KDA SUBUNIT"/>
    <property type="match status" value="1"/>
</dbReference>
<dbReference type="PIRSF" id="PIRSF036802">
    <property type="entry name" value="Tau55_TFC7"/>
    <property type="match status" value="1"/>
</dbReference>
<dbReference type="InterPro" id="IPR013078">
    <property type="entry name" value="His_Pase_superF_clade-1"/>
</dbReference>
<evidence type="ECO:0000259" key="2">
    <source>
        <dbReference type="Pfam" id="PF10419"/>
    </source>
</evidence>
<evidence type="ECO:0000313" key="3">
    <source>
        <dbReference type="EMBL" id="GAV52419.1"/>
    </source>
</evidence>
<dbReference type="SUPFAM" id="SSF53254">
    <property type="entry name" value="Phosphoglycerate mutase-like"/>
    <property type="match status" value="1"/>
</dbReference>
<dbReference type="AlphaFoldDB" id="A0A1Q3A9I7"/>
<dbReference type="FunFam" id="3.40.50.1240:FF:000034">
    <property type="entry name" value="Transcription factor TFIIIC subunit"/>
    <property type="match status" value="1"/>
</dbReference>
<dbReference type="Proteomes" id="UP000187013">
    <property type="component" value="Unassembled WGS sequence"/>
</dbReference>
<protein>
    <recommendedName>
        <fullName evidence="2">Transcription factor TFIIIC triple barrel domain-containing protein</fullName>
    </recommendedName>
</protein>
<comment type="caution">
    <text evidence="3">The sequence shown here is derived from an EMBL/GenBank/DDBJ whole genome shotgun (WGS) entry which is preliminary data.</text>
</comment>
<dbReference type="Gene3D" id="3.40.50.1240">
    <property type="entry name" value="Phosphoglycerate mutase-like"/>
    <property type="match status" value="1"/>
</dbReference>
<dbReference type="InterPro" id="IPR029033">
    <property type="entry name" value="His_PPase_superfam"/>
</dbReference>
<dbReference type="SMART" id="SM00855">
    <property type="entry name" value="PGAM"/>
    <property type="match status" value="1"/>
</dbReference>
<evidence type="ECO:0000256" key="1">
    <source>
        <dbReference type="SAM" id="MobiDB-lite"/>
    </source>
</evidence>
<name>A0A1Q3A9I7_ZYGRO</name>
<feature type="region of interest" description="Disordered" evidence="1">
    <location>
        <begin position="266"/>
        <end position="296"/>
    </location>
</feature>
<feature type="region of interest" description="Disordered" evidence="1">
    <location>
        <begin position="360"/>
        <end position="415"/>
    </location>
</feature>
<feature type="compositionally biased region" description="Basic and acidic residues" evidence="1">
    <location>
        <begin position="360"/>
        <end position="370"/>
    </location>
</feature>
<dbReference type="InterPro" id="IPR051710">
    <property type="entry name" value="Phosphatase_SH3-domain"/>
</dbReference>
<dbReference type="InterPro" id="IPR019481">
    <property type="entry name" value="TFIIIC_triple_barrel"/>
</dbReference>
<dbReference type="PANTHER" id="PTHR16469">
    <property type="entry name" value="UBIQUITIN-ASSOCIATED AND SH3 DOMAIN-CONTAINING BA-RELATED"/>
    <property type="match status" value="1"/>
</dbReference>
<proteinExistence type="predicted"/>
<sequence length="428" mass="48094">MVVRTIYIARHGYRSNWLPQGPYPLPPTGVDSDVPLAKHGIDQAKELAHYILSLGNQPEMIFSSPFYRCIETSEPIADILELPINVDAGLGEWYKPDREVIPVPAPLESLENFFPQKLNKNWESTVIPSDKGETEQDLYLRCKKFWPKFISRVEREFPNVETIILVTHAASKASLGMNLLGFSNWREPLDEDGNIIRSGSCSLDKFELVPSTNDESEETLPFESKQWRITMNGNTEFLTKGEEMNWDYRNAFEAGSDADMKLRREAAAAAAATTTDSNPSEADESPYEQPTESVYVSVDLPSNSYRERAEIDRTASLQYSGLNTPHPLFKIGNKLYEGDWKKLVGTELAFLGEAALNKKPRGEQLDKSNGDDAGGDVEGGDGGESGAKYESQSPQEKDRSTQQEDEEEHSERIYRITDRIALTRVQPM</sequence>
<dbReference type="Pfam" id="PF00300">
    <property type="entry name" value="His_Phos_1"/>
    <property type="match status" value="1"/>
</dbReference>
<reference evidence="3 4" key="1">
    <citation type="submission" date="2016-08" db="EMBL/GenBank/DDBJ databases">
        <title>Draft genome sequence of allopolyploid Zygosaccharomyces rouxii.</title>
        <authorList>
            <person name="Watanabe J."/>
            <person name="Uehara K."/>
            <person name="Mogi Y."/>
            <person name="Tsukioka Y."/>
        </authorList>
    </citation>
    <scope>NUCLEOTIDE SEQUENCE [LARGE SCALE GENOMIC DNA]</scope>
    <source>
        <strain evidence="3 4">NBRC 110957</strain>
    </source>
</reference>
<evidence type="ECO:0000313" key="4">
    <source>
        <dbReference type="Proteomes" id="UP000187013"/>
    </source>
</evidence>
<feature type="domain" description="Transcription factor TFIIIC triple barrel" evidence="2">
    <location>
        <begin position="291"/>
        <end position="426"/>
    </location>
</feature>
<dbReference type="GO" id="GO:0016791">
    <property type="term" value="F:phosphatase activity"/>
    <property type="evidence" value="ECO:0007669"/>
    <property type="project" value="UniProtKB-ARBA"/>
</dbReference>
<dbReference type="Gene3D" id="2.60.40.4370">
    <property type="match status" value="1"/>
</dbReference>
<dbReference type="Pfam" id="PF10419">
    <property type="entry name" value="TFIIIC_sub6"/>
    <property type="match status" value="1"/>
</dbReference>
<dbReference type="OrthoDB" id="414418at2759"/>
<accession>A0A1Q3A9I7</accession>